<proteinExistence type="predicted"/>
<protein>
    <submittedName>
        <fullName evidence="2">Uncharacterized protein</fullName>
    </submittedName>
</protein>
<keyword evidence="1" id="KW-1133">Transmembrane helix</keyword>
<dbReference type="EMBL" id="JACIGK010000071">
    <property type="protein sequence ID" value="MBB4268259.1"/>
    <property type="molecule type" value="Genomic_DNA"/>
</dbReference>
<dbReference type="RefSeq" id="WP_184049101.1">
    <property type="nucleotide sequence ID" value="NZ_JACIGK010000071.1"/>
</dbReference>
<accession>A0A7W6RHR9</accession>
<evidence type="ECO:0000256" key="1">
    <source>
        <dbReference type="SAM" id="Phobius"/>
    </source>
</evidence>
<evidence type="ECO:0000313" key="3">
    <source>
        <dbReference type="Proteomes" id="UP000554286"/>
    </source>
</evidence>
<dbReference type="Proteomes" id="UP000554286">
    <property type="component" value="Unassembled WGS sequence"/>
</dbReference>
<dbReference type="AlphaFoldDB" id="A0A7W6RHR9"/>
<name>A0A7W6RHR9_9PROT</name>
<sequence>MDDMPLLGKIMLCFWSDECGPSLWMSGAMLFGLFAVIGLGGVAASVFQDKRYMLLALIPAIILVAIFFGRVLIDVS</sequence>
<feature type="transmembrane region" description="Helical" evidence="1">
    <location>
        <begin position="54"/>
        <end position="73"/>
    </location>
</feature>
<evidence type="ECO:0000313" key="2">
    <source>
        <dbReference type="EMBL" id="MBB4268259.1"/>
    </source>
</evidence>
<keyword evidence="1" id="KW-0472">Membrane</keyword>
<comment type="caution">
    <text evidence="2">The sequence shown here is derived from an EMBL/GenBank/DDBJ whole genome shotgun (WGS) entry which is preliminary data.</text>
</comment>
<gene>
    <name evidence="2" type="ORF">GGD89_003923</name>
</gene>
<feature type="transmembrane region" description="Helical" evidence="1">
    <location>
        <begin position="24"/>
        <end position="47"/>
    </location>
</feature>
<organism evidence="2 3">
    <name type="scientific">Roseospira visakhapatnamensis</name>
    <dbReference type="NCBI Taxonomy" id="390880"/>
    <lineage>
        <taxon>Bacteria</taxon>
        <taxon>Pseudomonadati</taxon>
        <taxon>Pseudomonadota</taxon>
        <taxon>Alphaproteobacteria</taxon>
        <taxon>Rhodospirillales</taxon>
        <taxon>Rhodospirillaceae</taxon>
        <taxon>Roseospira</taxon>
    </lineage>
</organism>
<reference evidence="2 3" key="1">
    <citation type="submission" date="2020-08" db="EMBL/GenBank/DDBJ databases">
        <title>Genome sequencing of Purple Non-Sulfur Bacteria from various extreme environments.</title>
        <authorList>
            <person name="Mayer M."/>
        </authorList>
    </citation>
    <scope>NUCLEOTIDE SEQUENCE [LARGE SCALE GENOMIC DNA]</scope>
    <source>
        <strain evidence="2 3">JA131</strain>
    </source>
</reference>
<keyword evidence="3" id="KW-1185">Reference proteome</keyword>
<keyword evidence="1" id="KW-0812">Transmembrane</keyword>